<evidence type="ECO:0000313" key="2">
    <source>
        <dbReference type="EMBL" id="MBA2858635.1"/>
    </source>
</evidence>
<evidence type="ECO:0000313" key="3">
    <source>
        <dbReference type="Proteomes" id="UP000558015"/>
    </source>
</evidence>
<name>A0A7J9P5Z7_METMI</name>
<protein>
    <submittedName>
        <fullName evidence="2">ABC-type multidrug transport system permease subunit</fullName>
    </submittedName>
</protein>
<keyword evidence="1" id="KW-0472">Membrane</keyword>
<evidence type="ECO:0000256" key="1">
    <source>
        <dbReference type="SAM" id="Phobius"/>
    </source>
</evidence>
<keyword evidence="1" id="KW-1133">Transmembrane helix</keyword>
<accession>A0A7J9P5Z7</accession>
<gene>
    <name evidence="2" type="ORF">HNP93_001336</name>
</gene>
<dbReference type="EMBL" id="JACDUN010000001">
    <property type="protein sequence ID" value="MBA2858635.1"/>
    <property type="molecule type" value="Genomic_DNA"/>
</dbReference>
<keyword evidence="1" id="KW-0812">Transmembrane</keyword>
<feature type="transmembrane region" description="Helical" evidence="1">
    <location>
        <begin position="66"/>
        <end position="86"/>
    </location>
</feature>
<dbReference type="RefSeq" id="WP_181493509.1">
    <property type="nucleotide sequence ID" value="NZ_JACDUN010000001.1"/>
</dbReference>
<organism evidence="2 3">
    <name type="scientific">Methanococcus maripaludis</name>
    <name type="common">Methanococcus deltae</name>
    <dbReference type="NCBI Taxonomy" id="39152"/>
    <lineage>
        <taxon>Archaea</taxon>
        <taxon>Methanobacteriati</taxon>
        <taxon>Methanobacteriota</taxon>
        <taxon>Methanomada group</taxon>
        <taxon>Methanococci</taxon>
        <taxon>Methanococcales</taxon>
        <taxon>Methanococcaceae</taxon>
        <taxon>Methanococcus</taxon>
    </lineage>
</organism>
<dbReference type="AlphaFoldDB" id="A0A7J9P5Z7"/>
<sequence>MQRNLDFTQKKYDLLLELAKEEYKSSSEEYLMYEQKASYLILGYPFLLMGIGFLKDVLDSECTKLLELSMILILIAYGIAIISLFMPTCNYVVKASEYNCNRVMSIKTTSELYKDFVSYYNLLASENSKKNMCKVRYMALSFLFIAFALIILGYLLIKSVFGF</sequence>
<proteinExistence type="predicted"/>
<comment type="caution">
    <text evidence="2">The sequence shown here is derived from an EMBL/GenBank/DDBJ whole genome shotgun (WGS) entry which is preliminary data.</text>
</comment>
<reference evidence="2 3" key="1">
    <citation type="submission" date="2020-07" db="EMBL/GenBank/DDBJ databases">
        <title>Genomic Encyclopedia of Type Strains, Phase IV (KMG-V): Genome sequencing to study the core and pangenomes of soil and plant-associated prokaryotes.</title>
        <authorList>
            <person name="Whitman W."/>
        </authorList>
    </citation>
    <scope>NUCLEOTIDE SEQUENCE [LARGE SCALE GENOMIC DNA]</scope>
    <source>
        <strain evidence="2 3">C12</strain>
    </source>
</reference>
<dbReference type="Proteomes" id="UP000558015">
    <property type="component" value="Unassembled WGS sequence"/>
</dbReference>
<feature type="transmembrane region" description="Helical" evidence="1">
    <location>
        <begin position="37"/>
        <end position="54"/>
    </location>
</feature>
<feature type="transmembrane region" description="Helical" evidence="1">
    <location>
        <begin position="137"/>
        <end position="157"/>
    </location>
</feature>